<evidence type="ECO:0000259" key="2">
    <source>
        <dbReference type="Pfam" id="PF00892"/>
    </source>
</evidence>
<keyword evidence="1" id="KW-0812">Transmembrane</keyword>
<feature type="transmembrane region" description="Helical" evidence="1">
    <location>
        <begin position="38"/>
        <end position="58"/>
    </location>
</feature>
<protein>
    <submittedName>
        <fullName evidence="3">Transporter</fullName>
    </submittedName>
</protein>
<dbReference type="Gene3D" id="1.10.3730.20">
    <property type="match status" value="1"/>
</dbReference>
<accession>A0A7M1XJL3</accession>
<sequence>MNKPSSAKYFFLMHFSFLIYCSYAVIGKFAAKLDFLSLKFIAVYCGVFFILGIYALLWQQVLKHISLTTAIANKSITIIWGLIAGYFLFHESITKTKILGAILILCGIFILSFQSSSDSVDDKNTGV</sequence>
<evidence type="ECO:0000313" key="4">
    <source>
        <dbReference type="Proteomes" id="UP000593591"/>
    </source>
</evidence>
<keyword evidence="1" id="KW-0472">Membrane</keyword>
<dbReference type="InterPro" id="IPR000620">
    <property type="entry name" value="EamA_dom"/>
</dbReference>
<evidence type="ECO:0000313" key="3">
    <source>
        <dbReference type="EMBL" id="QOS39889.1"/>
    </source>
</evidence>
<feature type="transmembrane region" description="Helical" evidence="1">
    <location>
        <begin position="6"/>
        <end position="26"/>
    </location>
</feature>
<feature type="transmembrane region" description="Helical" evidence="1">
    <location>
        <begin position="70"/>
        <end position="89"/>
    </location>
</feature>
<keyword evidence="1" id="KW-1133">Transmembrane helix</keyword>
<proteinExistence type="predicted"/>
<dbReference type="KEGG" id="trc:DYE49_05240"/>
<gene>
    <name evidence="3" type="ORF">DYE49_05240</name>
</gene>
<dbReference type="Pfam" id="PF00892">
    <property type="entry name" value="EamA"/>
    <property type="match status" value="1"/>
</dbReference>
<dbReference type="GO" id="GO:0016020">
    <property type="term" value="C:membrane"/>
    <property type="evidence" value="ECO:0007669"/>
    <property type="project" value="InterPro"/>
</dbReference>
<evidence type="ECO:0000256" key="1">
    <source>
        <dbReference type="SAM" id="Phobius"/>
    </source>
</evidence>
<dbReference type="InterPro" id="IPR037185">
    <property type="entry name" value="EmrE-like"/>
</dbReference>
<reference evidence="3 4" key="1">
    <citation type="submission" date="2018-08" db="EMBL/GenBank/DDBJ databases">
        <title>The first complete genome of Treponema rectale (CHPAT), a commensal spirochete of the bovine rectum.</title>
        <authorList>
            <person name="Staton G.J."/>
            <person name="Clegg S.R."/>
            <person name="Carter S.D."/>
            <person name="Radford A.D."/>
            <person name="Darby A."/>
            <person name="Hall N."/>
            <person name="Birtles R.J."/>
            <person name="Evans N.J."/>
        </authorList>
    </citation>
    <scope>NUCLEOTIDE SEQUENCE [LARGE SCALE GENOMIC DNA]</scope>
    <source>
        <strain evidence="3 4">CHPA</strain>
    </source>
</reference>
<dbReference type="AlphaFoldDB" id="A0A7M1XJL3"/>
<dbReference type="EMBL" id="CP031517">
    <property type="protein sequence ID" value="QOS39889.1"/>
    <property type="molecule type" value="Genomic_DNA"/>
</dbReference>
<feature type="transmembrane region" description="Helical" evidence="1">
    <location>
        <begin position="98"/>
        <end position="115"/>
    </location>
</feature>
<feature type="domain" description="EamA" evidence="2">
    <location>
        <begin position="12"/>
        <end position="112"/>
    </location>
</feature>
<dbReference type="Proteomes" id="UP000593591">
    <property type="component" value="Chromosome"/>
</dbReference>
<organism evidence="3 4">
    <name type="scientific">Treponema rectale</name>
    <dbReference type="NCBI Taxonomy" id="744512"/>
    <lineage>
        <taxon>Bacteria</taxon>
        <taxon>Pseudomonadati</taxon>
        <taxon>Spirochaetota</taxon>
        <taxon>Spirochaetia</taxon>
        <taxon>Spirochaetales</taxon>
        <taxon>Treponemataceae</taxon>
        <taxon>Treponema</taxon>
    </lineage>
</organism>
<name>A0A7M1XJL3_9SPIR</name>
<dbReference type="SUPFAM" id="SSF103481">
    <property type="entry name" value="Multidrug resistance efflux transporter EmrE"/>
    <property type="match status" value="1"/>
</dbReference>